<dbReference type="AlphaFoldDB" id="A0A4U5TSH6"/>
<dbReference type="EMBL" id="SWMU01000001">
    <property type="protein sequence ID" value="TKS57086.1"/>
    <property type="molecule type" value="Genomic_DNA"/>
</dbReference>
<evidence type="ECO:0000256" key="1">
    <source>
        <dbReference type="SAM" id="SignalP"/>
    </source>
</evidence>
<keyword evidence="2" id="KW-0808">Transferase</keyword>
<evidence type="ECO:0000313" key="2">
    <source>
        <dbReference type="EMBL" id="TKS57086.1"/>
    </source>
</evidence>
<keyword evidence="1" id="KW-0732">Signal</keyword>
<name>A0A4U5TSH6_9FLAO</name>
<dbReference type="SUPFAM" id="SSF82185">
    <property type="entry name" value="Histone H3 K4-specific methyltransferase SET7/9 N-terminal domain"/>
    <property type="match status" value="1"/>
</dbReference>
<dbReference type="Proteomes" id="UP000306552">
    <property type="component" value="Unassembled WGS sequence"/>
</dbReference>
<evidence type="ECO:0000313" key="3">
    <source>
        <dbReference type="Proteomes" id="UP000306552"/>
    </source>
</evidence>
<dbReference type="OrthoDB" id="1467310at2"/>
<dbReference type="RefSeq" id="WP_138930789.1">
    <property type="nucleotide sequence ID" value="NZ_SWMU01000001.1"/>
</dbReference>
<dbReference type="GO" id="GO:0016740">
    <property type="term" value="F:transferase activity"/>
    <property type="evidence" value="ECO:0007669"/>
    <property type="project" value="UniProtKB-KW"/>
</dbReference>
<organism evidence="2 3">
    <name type="scientific">Mesohalobacter halotolerans</name>
    <dbReference type="NCBI Taxonomy" id="1883405"/>
    <lineage>
        <taxon>Bacteria</taxon>
        <taxon>Pseudomonadati</taxon>
        <taxon>Bacteroidota</taxon>
        <taxon>Flavobacteriia</taxon>
        <taxon>Flavobacteriales</taxon>
        <taxon>Flavobacteriaceae</taxon>
        <taxon>Mesohalobacter</taxon>
    </lineage>
</organism>
<gene>
    <name evidence="2" type="ORF">FCN74_01325</name>
</gene>
<proteinExistence type="predicted"/>
<feature type="chain" id="PRO_5020222246" evidence="1">
    <location>
        <begin position="19"/>
        <end position="116"/>
    </location>
</feature>
<comment type="caution">
    <text evidence="2">The sequence shown here is derived from an EMBL/GenBank/DDBJ whole genome shotgun (WGS) entry which is preliminary data.</text>
</comment>
<reference evidence="2 3" key="1">
    <citation type="submission" date="2019-04" db="EMBL/GenBank/DDBJ databases">
        <title>Psychroflexus halotolerans sp. nov., isolated from a marine solar saltern.</title>
        <authorList>
            <person name="Feng X."/>
        </authorList>
    </citation>
    <scope>NUCLEOTIDE SEQUENCE [LARGE SCALE GENOMIC DNA]</scope>
    <source>
        <strain evidence="2 3">WDS2C27</strain>
    </source>
</reference>
<keyword evidence="3" id="KW-1185">Reference proteome</keyword>
<feature type="signal peptide" evidence="1">
    <location>
        <begin position="1"/>
        <end position="18"/>
    </location>
</feature>
<protein>
    <submittedName>
        <fullName evidence="2">Nicotinic acid mononucleotide adenyltransferase</fullName>
    </submittedName>
</protein>
<sequence length="116" mass="13613">MRTMMIIAACLFSGMLFAQESNVDYFKKGDLVKGIFYYDNGVIQQEGTYKDGKLHGQWIAYDRDGKKNAVAYYHEGQKTGKWFFWQENKLVEVDYDYNKIAQVTTYKNESIYAIEE</sequence>
<accession>A0A4U5TSH6</accession>
<dbReference type="Gene3D" id="2.20.110.10">
    <property type="entry name" value="Histone H3 K4-specific methyltransferase SET7/9 N-terminal domain"/>
    <property type="match status" value="1"/>
</dbReference>